<dbReference type="STRING" id="179408.Osc7112_4263"/>
<protein>
    <submittedName>
        <fullName evidence="2">Glycosyl transferase group 1</fullName>
    </submittedName>
</protein>
<dbReference type="RefSeq" id="WP_015177827.1">
    <property type="nucleotide sequence ID" value="NC_019729.1"/>
</dbReference>
<dbReference type="Proteomes" id="UP000010478">
    <property type="component" value="Chromosome"/>
</dbReference>
<keyword evidence="2" id="KW-0808">Transferase</keyword>
<proteinExistence type="predicted"/>
<gene>
    <name evidence="2" type="ORF">Osc7112_4263</name>
</gene>
<dbReference type="AlphaFoldDB" id="K9VKI4"/>
<dbReference type="CDD" id="cd03801">
    <property type="entry name" value="GT4_PimA-like"/>
    <property type="match status" value="1"/>
</dbReference>
<sequence precursor="true">MEEERGKNYQLPITNYDLAMKVLLSAFACEPNLGSEEGVGWNTVIQSAKYHESWVLTRTFCRSYIEAELERNPVPNLHFVYFDPFGWSEDWKGKQGLLQLHYYLWQIWAYFIARKLDREIGFDTVHHVTYVKHWSPSFLALLPHPFIWGPVGGAEAAPKPFWEDFSRRGKIYETLRALAQSVGERDPFVGLTARRSAVALATTEETAARLRFLKAKNVKIFSQVGLSQQEIQELEQFPIPPEQPIRFISVGRLLHWKGVHLGLRAFAEAKLEQSEYWIVGDGPERQRLEALATELGLANKVFFWGTLSRTETLSKMGESHVLLHPSLHDSGGFVCTEMMGVGRPTICLDLGGPATQVTAQTGIKVAATDPDRTVQGLAEAIVCLAQDRELRDRLGRSGQTRVREIYDWNIKGKFFAQLCEDVLDGKSG</sequence>
<dbReference type="Pfam" id="PF00534">
    <property type="entry name" value="Glycos_transf_1"/>
    <property type="match status" value="1"/>
</dbReference>
<dbReference type="EMBL" id="CP003614">
    <property type="protein sequence ID" value="AFZ08583.1"/>
    <property type="molecule type" value="Genomic_DNA"/>
</dbReference>
<dbReference type="HOGENOM" id="CLU_052026_1_0_3"/>
<accession>K9VKI4</accession>
<organism evidence="2 3">
    <name type="scientific">Phormidium nigroviride PCC 7112</name>
    <dbReference type="NCBI Taxonomy" id="179408"/>
    <lineage>
        <taxon>Bacteria</taxon>
        <taxon>Bacillati</taxon>
        <taxon>Cyanobacteriota</taxon>
        <taxon>Cyanophyceae</taxon>
        <taxon>Oscillatoriophycideae</taxon>
        <taxon>Oscillatoriales</taxon>
        <taxon>Oscillatoriaceae</taxon>
        <taxon>Phormidium</taxon>
    </lineage>
</organism>
<dbReference type="PANTHER" id="PTHR12526">
    <property type="entry name" value="GLYCOSYLTRANSFERASE"/>
    <property type="match status" value="1"/>
</dbReference>
<dbReference type="SUPFAM" id="SSF53756">
    <property type="entry name" value="UDP-Glycosyltransferase/glycogen phosphorylase"/>
    <property type="match status" value="1"/>
</dbReference>
<dbReference type="PATRIC" id="fig|179408.3.peg.5295"/>
<dbReference type="GO" id="GO:0016757">
    <property type="term" value="F:glycosyltransferase activity"/>
    <property type="evidence" value="ECO:0007669"/>
    <property type="project" value="InterPro"/>
</dbReference>
<dbReference type="KEGG" id="oni:Osc7112_4263"/>
<feature type="domain" description="Glycosyl transferase family 1" evidence="1">
    <location>
        <begin position="236"/>
        <end position="399"/>
    </location>
</feature>
<dbReference type="InterPro" id="IPR001296">
    <property type="entry name" value="Glyco_trans_1"/>
</dbReference>
<evidence type="ECO:0000313" key="3">
    <source>
        <dbReference type="Proteomes" id="UP000010478"/>
    </source>
</evidence>
<evidence type="ECO:0000259" key="1">
    <source>
        <dbReference type="Pfam" id="PF00534"/>
    </source>
</evidence>
<reference evidence="2 3" key="1">
    <citation type="submission" date="2012-05" db="EMBL/GenBank/DDBJ databases">
        <title>Finished chromosome of genome of Oscillatoria sp. PCC 7112.</title>
        <authorList>
            <consortium name="US DOE Joint Genome Institute"/>
            <person name="Gugger M."/>
            <person name="Coursin T."/>
            <person name="Rippka R."/>
            <person name="Tandeau De Marsac N."/>
            <person name="Huntemann M."/>
            <person name="Wei C.-L."/>
            <person name="Han J."/>
            <person name="Detter J.C."/>
            <person name="Han C."/>
            <person name="Tapia R."/>
            <person name="Davenport K."/>
            <person name="Daligault H."/>
            <person name="Erkkila T."/>
            <person name="Gu W."/>
            <person name="Munk A.C.C."/>
            <person name="Teshima H."/>
            <person name="Xu Y."/>
            <person name="Chain P."/>
            <person name="Chen A."/>
            <person name="Krypides N."/>
            <person name="Mavromatis K."/>
            <person name="Markowitz V."/>
            <person name="Szeto E."/>
            <person name="Ivanova N."/>
            <person name="Mikhailova N."/>
            <person name="Ovchinnikova G."/>
            <person name="Pagani I."/>
            <person name="Pati A."/>
            <person name="Goodwin L."/>
            <person name="Peters L."/>
            <person name="Pitluck S."/>
            <person name="Woyke T."/>
            <person name="Kerfeld C."/>
        </authorList>
    </citation>
    <scope>NUCLEOTIDE SEQUENCE [LARGE SCALE GENOMIC DNA]</scope>
    <source>
        <strain evidence="2 3">PCC 7112</strain>
    </source>
</reference>
<dbReference type="eggNOG" id="COG0438">
    <property type="taxonomic scope" value="Bacteria"/>
</dbReference>
<name>K9VKI4_9CYAN</name>
<keyword evidence="3" id="KW-1185">Reference proteome</keyword>
<dbReference type="Gene3D" id="3.40.50.2000">
    <property type="entry name" value="Glycogen Phosphorylase B"/>
    <property type="match status" value="2"/>
</dbReference>
<evidence type="ECO:0000313" key="2">
    <source>
        <dbReference type="EMBL" id="AFZ08583.1"/>
    </source>
</evidence>